<reference evidence="1 2" key="1">
    <citation type="journal article" date="2021" name="BMC Genomics">
        <title>Telomere-to-telomere genome assembly of asparaginase-producing Trichoderma simmonsii.</title>
        <authorList>
            <person name="Chung D."/>
            <person name="Kwon Y.M."/>
            <person name="Yang Y."/>
        </authorList>
    </citation>
    <scope>NUCLEOTIDE SEQUENCE [LARGE SCALE GENOMIC DNA]</scope>
    <source>
        <strain evidence="1 2">GH-Sj1</strain>
    </source>
</reference>
<dbReference type="EMBL" id="CP075869">
    <property type="protein sequence ID" value="QYT03805.1"/>
    <property type="molecule type" value="Genomic_DNA"/>
</dbReference>
<gene>
    <name evidence="1" type="ORF">H0G86_010753</name>
</gene>
<name>A0A8G0LPF8_9HYPO</name>
<evidence type="ECO:0000313" key="2">
    <source>
        <dbReference type="Proteomes" id="UP000826661"/>
    </source>
</evidence>
<evidence type="ECO:0000313" key="1">
    <source>
        <dbReference type="EMBL" id="QYT03805.1"/>
    </source>
</evidence>
<organism evidence="1 2">
    <name type="scientific">Trichoderma simmonsii</name>
    <dbReference type="NCBI Taxonomy" id="1491479"/>
    <lineage>
        <taxon>Eukaryota</taxon>
        <taxon>Fungi</taxon>
        <taxon>Dikarya</taxon>
        <taxon>Ascomycota</taxon>
        <taxon>Pezizomycotina</taxon>
        <taxon>Sordariomycetes</taxon>
        <taxon>Hypocreomycetidae</taxon>
        <taxon>Hypocreales</taxon>
        <taxon>Hypocreaceae</taxon>
        <taxon>Trichoderma</taxon>
    </lineage>
</organism>
<keyword evidence="2" id="KW-1185">Reference proteome</keyword>
<sequence>MSGPSTCSVCIGSTLSQSDKEHRVTITNHVQSFEVLHDPTYNMDRFLQRNSDKAGQNYQRPLPGLEEPQSEIEAEERMRGLIQAFDEKFWHGGSPSGS</sequence>
<protein>
    <submittedName>
        <fullName evidence="1">Uncharacterized protein</fullName>
    </submittedName>
</protein>
<accession>A0A8G0LPF8</accession>
<proteinExistence type="predicted"/>
<dbReference type="AlphaFoldDB" id="A0A8G0LPF8"/>
<dbReference type="Proteomes" id="UP000826661">
    <property type="component" value="Chromosome VI"/>
</dbReference>